<keyword evidence="5" id="KW-1185">Reference proteome</keyword>
<dbReference type="SMART" id="SM00584">
    <property type="entry name" value="TLDc"/>
    <property type="match status" value="1"/>
</dbReference>
<dbReference type="Gene3D" id="3.30.710.10">
    <property type="entry name" value="Potassium Channel Kv1.1, Chain A"/>
    <property type="match status" value="1"/>
</dbReference>
<dbReference type="AlphaFoldDB" id="A0AAN7TV93"/>
<feature type="domain" description="BTB" evidence="2">
    <location>
        <begin position="99"/>
        <end position="172"/>
    </location>
</feature>
<evidence type="ECO:0000313" key="4">
    <source>
        <dbReference type="EMBL" id="KAK5580509.1"/>
    </source>
</evidence>
<dbReference type="SUPFAM" id="SSF81995">
    <property type="entry name" value="beta-sandwich domain of Sec23/24"/>
    <property type="match status" value="1"/>
</dbReference>
<evidence type="ECO:0000256" key="1">
    <source>
        <dbReference type="SAM" id="Coils"/>
    </source>
</evidence>
<dbReference type="PROSITE" id="PS51886">
    <property type="entry name" value="TLDC"/>
    <property type="match status" value="1"/>
</dbReference>
<reference evidence="4 5" key="1">
    <citation type="submission" date="2023-11" db="EMBL/GenBank/DDBJ databases">
        <title>Dfirmibasis_genome.</title>
        <authorList>
            <person name="Edelbroek B."/>
            <person name="Kjellin J."/>
            <person name="Jerlstrom-Hultqvist J."/>
            <person name="Soderbom F."/>
        </authorList>
    </citation>
    <scope>NUCLEOTIDE SEQUENCE [LARGE SCALE GENOMIC DNA]</scope>
    <source>
        <strain evidence="4 5">TNS-C-14</strain>
    </source>
</reference>
<dbReference type="Pfam" id="PF02214">
    <property type="entry name" value="BTB_2"/>
    <property type="match status" value="1"/>
</dbReference>
<dbReference type="InterPro" id="IPR045068">
    <property type="entry name" value="BACURD1-3"/>
</dbReference>
<dbReference type="EMBL" id="JAVFKY010000002">
    <property type="protein sequence ID" value="KAK5580509.1"/>
    <property type="molecule type" value="Genomic_DNA"/>
</dbReference>
<feature type="coiled-coil region" evidence="1">
    <location>
        <begin position="58"/>
        <end position="85"/>
    </location>
</feature>
<evidence type="ECO:0000259" key="2">
    <source>
        <dbReference type="PROSITE" id="PS50097"/>
    </source>
</evidence>
<sequence length="366" mass="42551">MNQVLPNEVQSVTFKLQSVDDENEYSSIRSSSSMSLYPNFINGGSNENLSMLYYNHGQQQQQQQLQQQQQQQQHLQQQQQQQQQSNQIQLQQIQLSKNEPIILNIGGFKYCTTKGTLTNQKNNYFDILFSGNYNVNVIKTPNKPDTYFIDRDGTHFRIILNFLRGDCSNIPECEQIRNELYVEADFFCLSGLKEILYPYHFFQSKILSVELSKDLIKLLKSKLHIKKSRLLYRGSDNNFSSKKFHELCDFKGSTITVIRSKDNIFGGFTSKHWTLSTQYTQDNQSFLFDLANIPPSIIKKEENSSSQSIYSNINYGPTFGILGKNLTISNNCNSNKENFFESYYDIKGKGKRYFQVDEYEVFKIEC</sequence>
<evidence type="ECO:0000313" key="5">
    <source>
        <dbReference type="Proteomes" id="UP001344447"/>
    </source>
</evidence>
<keyword evidence="1" id="KW-0175">Coiled coil</keyword>
<dbReference type="Proteomes" id="UP001344447">
    <property type="component" value="Unassembled WGS sequence"/>
</dbReference>
<comment type="caution">
    <text evidence="4">The sequence shown here is derived from an EMBL/GenBank/DDBJ whole genome shotgun (WGS) entry which is preliminary data.</text>
</comment>
<protein>
    <submittedName>
        <fullName evidence="4">Uncharacterized protein</fullName>
    </submittedName>
</protein>
<gene>
    <name evidence="4" type="ORF">RB653_000529</name>
</gene>
<dbReference type="GO" id="GO:0051260">
    <property type="term" value="P:protein homooligomerization"/>
    <property type="evidence" value="ECO:0007669"/>
    <property type="project" value="InterPro"/>
</dbReference>
<feature type="domain" description="TLDc" evidence="3">
    <location>
        <begin position="205"/>
        <end position="365"/>
    </location>
</feature>
<proteinExistence type="predicted"/>
<evidence type="ECO:0000259" key="3">
    <source>
        <dbReference type="PROSITE" id="PS51886"/>
    </source>
</evidence>
<accession>A0AAN7TV93</accession>
<organism evidence="4 5">
    <name type="scientific">Dictyostelium firmibasis</name>
    <dbReference type="NCBI Taxonomy" id="79012"/>
    <lineage>
        <taxon>Eukaryota</taxon>
        <taxon>Amoebozoa</taxon>
        <taxon>Evosea</taxon>
        <taxon>Eumycetozoa</taxon>
        <taxon>Dictyostelia</taxon>
        <taxon>Dictyosteliales</taxon>
        <taxon>Dictyosteliaceae</taxon>
        <taxon>Dictyostelium</taxon>
    </lineage>
</organism>
<dbReference type="InterPro" id="IPR000210">
    <property type="entry name" value="BTB/POZ_dom"/>
</dbReference>
<dbReference type="PROSITE" id="PS50097">
    <property type="entry name" value="BTB"/>
    <property type="match status" value="1"/>
</dbReference>
<dbReference type="Pfam" id="PF07534">
    <property type="entry name" value="TLD"/>
    <property type="match status" value="1"/>
</dbReference>
<dbReference type="InterPro" id="IPR003131">
    <property type="entry name" value="T1-type_BTB"/>
</dbReference>
<dbReference type="InterPro" id="IPR011333">
    <property type="entry name" value="SKP1/BTB/POZ_sf"/>
</dbReference>
<dbReference type="SUPFAM" id="SSF54695">
    <property type="entry name" value="POZ domain"/>
    <property type="match status" value="1"/>
</dbReference>
<dbReference type="PANTHER" id="PTHR11145:SF8">
    <property type="entry name" value="RE57120P"/>
    <property type="match status" value="1"/>
</dbReference>
<dbReference type="SMART" id="SM00225">
    <property type="entry name" value="BTB"/>
    <property type="match status" value="1"/>
</dbReference>
<dbReference type="PANTHER" id="PTHR11145">
    <property type="entry name" value="BTB/POZ DOMAIN-CONTAINING ADAPTER FOR CUL3-MEDIATED RHOA DEGRADATION PROTEIN FAMILY MEMBER"/>
    <property type="match status" value="1"/>
</dbReference>
<name>A0AAN7TV93_9MYCE</name>
<dbReference type="InterPro" id="IPR006571">
    <property type="entry name" value="TLDc_dom"/>
</dbReference>